<evidence type="ECO:0008006" key="3">
    <source>
        <dbReference type="Google" id="ProtNLM"/>
    </source>
</evidence>
<organism evidence="1 2">
    <name type="scientific">Bradyrhizobium brasilense</name>
    <dbReference type="NCBI Taxonomy" id="1419277"/>
    <lineage>
        <taxon>Bacteria</taxon>
        <taxon>Pseudomonadati</taxon>
        <taxon>Pseudomonadota</taxon>
        <taxon>Alphaproteobacteria</taxon>
        <taxon>Hyphomicrobiales</taxon>
        <taxon>Nitrobacteraceae</taxon>
        <taxon>Bradyrhizobium</taxon>
    </lineage>
</organism>
<dbReference type="RefSeq" id="WP_210189610.1">
    <property type="nucleotide sequence ID" value="NZ_FMZW01000015.1"/>
</dbReference>
<accession>A0A1G6XPV6</accession>
<evidence type="ECO:0000313" key="1">
    <source>
        <dbReference type="EMBL" id="SDD80001.1"/>
    </source>
</evidence>
<reference evidence="1 2" key="1">
    <citation type="submission" date="2016-10" db="EMBL/GenBank/DDBJ databases">
        <authorList>
            <person name="de Groot N.N."/>
        </authorList>
    </citation>
    <scope>NUCLEOTIDE SEQUENCE [LARGE SCALE GENOMIC DNA]</scope>
    <source>
        <strain evidence="1 2">R5</strain>
    </source>
</reference>
<dbReference type="Proteomes" id="UP000199245">
    <property type="component" value="Unassembled WGS sequence"/>
</dbReference>
<sequence length="72" mass="7794">MNDSIFVGLDVHKATISVAVAEGMRGGEVRNLEIIPNRANQIDKLAKKLGKDDRQVSFATKPVPADMACIDN</sequence>
<dbReference type="AlphaFoldDB" id="A0A1G6XPV6"/>
<proteinExistence type="predicted"/>
<gene>
    <name evidence="1" type="ORF">SAMN05216337_1015108</name>
</gene>
<dbReference type="EMBL" id="FMZW01000015">
    <property type="protein sequence ID" value="SDD80001.1"/>
    <property type="molecule type" value="Genomic_DNA"/>
</dbReference>
<protein>
    <recommendedName>
        <fullName evidence="3">Transposase</fullName>
    </recommendedName>
</protein>
<name>A0A1G6XPV6_9BRAD</name>
<evidence type="ECO:0000313" key="2">
    <source>
        <dbReference type="Proteomes" id="UP000199245"/>
    </source>
</evidence>